<dbReference type="AlphaFoldDB" id="A0A8B0SKA9"/>
<dbReference type="Proteomes" id="UP000664466">
    <property type="component" value="Unassembled WGS sequence"/>
</dbReference>
<protein>
    <recommendedName>
        <fullName evidence="1">GDPGP1-like N-terminal domain-containing protein</fullName>
    </recommendedName>
</protein>
<evidence type="ECO:0000313" key="3">
    <source>
        <dbReference type="EMBL" id="QTX10488.1"/>
    </source>
</evidence>
<dbReference type="EMBL" id="CP072748">
    <property type="protein sequence ID" value="QTX10488.1"/>
    <property type="molecule type" value="Genomic_DNA"/>
</dbReference>
<feature type="domain" description="GDPGP1-like N-terminal" evidence="1">
    <location>
        <begin position="113"/>
        <end position="219"/>
    </location>
</feature>
<reference evidence="3" key="2">
    <citation type="submission" date="2021-04" db="EMBL/GenBank/DDBJ databases">
        <title>Complete Genome and methylome analysis of Thiothrix fructosivorans ATCC 49748.</title>
        <authorList>
            <person name="Fomenkov A."/>
            <person name="Sun L."/>
            <person name="Vincze T."/>
            <person name="Grabovich M.Y."/>
            <person name="Roberts R.J."/>
        </authorList>
    </citation>
    <scope>NUCLEOTIDE SEQUENCE</scope>
    <source>
        <strain evidence="3">ATCC 49748</strain>
    </source>
</reference>
<evidence type="ECO:0000259" key="1">
    <source>
        <dbReference type="Pfam" id="PF26217"/>
    </source>
</evidence>
<accession>A0A8B0SKA9</accession>
<dbReference type="EMBL" id="JAFMPM010000005">
    <property type="protein sequence ID" value="MBO0611861.1"/>
    <property type="molecule type" value="Genomic_DNA"/>
</dbReference>
<evidence type="ECO:0000313" key="4">
    <source>
        <dbReference type="Proteomes" id="UP000664466"/>
    </source>
</evidence>
<dbReference type="InterPro" id="IPR058866">
    <property type="entry name" value="GDPGP1_N"/>
</dbReference>
<dbReference type="GO" id="GO:0005085">
    <property type="term" value="F:guanyl-nucleotide exchange factor activity"/>
    <property type="evidence" value="ECO:0007669"/>
    <property type="project" value="UniProtKB-KW"/>
</dbReference>
<dbReference type="PANTHER" id="PTHR20884:SF8">
    <property type="entry name" value="GDP-D-GLUCOSE PHOSPHORYLASE 1"/>
    <property type="match status" value="1"/>
</dbReference>
<keyword evidence="4" id="KW-1185">Reference proteome</keyword>
<dbReference type="GO" id="GO:0016787">
    <property type="term" value="F:hydrolase activity"/>
    <property type="evidence" value="ECO:0007669"/>
    <property type="project" value="UniProtKB-KW"/>
</dbReference>
<geneLocation type="plasmid" evidence="2">
    <name>pTfr446</name>
</geneLocation>
<proteinExistence type="predicted"/>
<dbReference type="PANTHER" id="PTHR20884">
    <property type="entry name" value="GDP-D-GLUCOSE PHOSPHORYLASE 1"/>
    <property type="match status" value="1"/>
</dbReference>
<name>A0A8B0SKA9_9GAMM</name>
<dbReference type="GO" id="GO:0080048">
    <property type="term" value="F:GDP-D-glucose phosphorylase activity"/>
    <property type="evidence" value="ECO:0007669"/>
    <property type="project" value="InterPro"/>
</dbReference>
<dbReference type="InterPro" id="IPR026506">
    <property type="entry name" value="GDPGP"/>
</dbReference>
<gene>
    <name evidence="3" type="ORF">J1836_018255</name>
    <name evidence="2" type="ORF">J1836_02815</name>
</gene>
<dbReference type="SUPFAM" id="SSF54197">
    <property type="entry name" value="HIT-like"/>
    <property type="match status" value="1"/>
</dbReference>
<keyword evidence="2" id="KW-0614">Plasmid</keyword>
<dbReference type="InterPro" id="IPR036265">
    <property type="entry name" value="HIT-like_sf"/>
</dbReference>
<reference evidence="2 4" key="1">
    <citation type="submission" date="2021-03" db="EMBL/GenBank/DDBJ databases">
        <title>Draft genome and methylome analysis of Thiotrix fructosivoruns ATCC 49748.</title>
        <authorList>
            <person name="Fomenkov A."/>
            <person name="Grabovich M.Y."/>
            <person name="Roberts R.J."/>
        </authorList>
    </citation>
    <scope>NUCLEOTIDE SEQUENCE [LARGE SCALE GENOMIC DNA]</scope>
    <source>
        <strain evidence="2 4">ATCC 49748</strain>
        <plasmid evidence="2">pTfr446</plasmid>
    </source>
</reference>
<sequence length="334" mass="37617">MFIAPTLRAFKTQFAANLQTMLETDSLGAFILVLANSMQDQPLFDLLHHDLNRAFEALKACPPHEPPDDLSVFNALTNTGIQHFSGWQHHPLDPWELVINPLRSLRPARFSGEIFQELHQPFDAGKFHFNKPFLRPEILWEDSWQGTPLRVLYNKFPFAPWHLLVVPDPAQNLPQYLTAQHHALIMALVTAQAAVLPGLGMAFNSIGAYASVNQLHFQGFVREAPFPIESAGWQHNGGQEAYPIECWRTDSAHESWQLIAQLHQANQPYNLLYRANGCYILPRKGQGTVELPTWAQGIGWHELCGVLTLSDRQLVGTTGGEISQELAKLHHQHG</sequence>
<dbReference type="Pfam" id="PF26217">
    <property type="entry name" value="GDPGP1_N"/>
    <property type="match status" value="1"/>
</dbReference>
<dbReference type="GO" id="GO:0005737">
    <property type="term" value="C:cytoplasm"/>
    <property type="evidence" value="ECO:0007669"/>
    <property type="project" value="UniProtKB-SubCell"/>
</dbReference>
<evidence type="ECO:0000313" key="2">
    <source>
        <dbReference type="EMBL" id="MBO0611861.1"/>
    </source>
</evidence>
<dbReference type="GO" id="GO:0000166">
    <property type="term" value="F:nucleotide binding"/>
    <property type="evidence" value="ECO:0007669"/>
    <property type="project" value="UniProtKB-KW"/>
</dbReference>
<organism evidence="3">
    <name type="scientific">Thiothrix fructosivorans</name>
    <dbReference type="NCBI Taxonomy" id="111770"/>
    <lineage>
        <taxon>Bacteria</taxon>
        <taxon>Pseudomonadati</taxon>
        <taxon>Pseudomonadota</taxon>
        <taxon>Gammaproteobacteria</taxon>
        <taxon>Thiotrichales</taxon>
        <taxon>Thiotrichaceae</taxon>
        <taxon>Thiothrix</taxon>
    </lineage>
</organism>
<dbReference type="GO" id="GO:0006006">
    <property type="term" value="P:glucose metabolic process"/>
    <property type="evidence" value="ECO:0007669"/>
    <property type="project" value="TreeGrafter"/>
</dbReference>